<proteinExistence type="predicted"/>
<dbReference type="EMBL" id="CP149822">
    <property type="protein sequence ID" value="WZN43158.1"/>
    <property type="molecule type" value="Genomic_DNA"/>
</dbReference>
<keyword evidence="2" id="KW-1185">Reference proteome</keyword>
<evidence type="ECO:0000313" key="2">
    <source>
        <dbReference type="Proteomes" id="UP001485459"/>
    </source>
</evidence>
<dbReference type="RefSeq" id="WP_341837977.1">
    <property type="nucleotide sequence ID" value="NZ_CP149822.1"/>
</dbReference>
<reference evidence="2" key="1">
    <citation type="submission" date="2024-03" db="EMBL/GenBank/DDBJ databases">
        <title>Chitinophaga horti sp. nov., isolated from garden soil.</title>
        <authorList>
            <person name="Lee D.S."/>
            <person name="Han D.M."/>
            <person name="Baek J.H."/>
            <person name="Choi D.G."/>
            <person name="Jeon J.H."/>
            <person name="Jeon C.O."/>
        </authorList>
    </citation>
    <scope>NUCLEOTIDE SEQUENCE [LARGE SCALE GENOMIC DNA]</scope>
    <source>
        <strain evidence="2">GPA1</strain>
    </source>
</reference>
<sequence>MKKDEVPQDGDNLHHGTFKQLFYAVDHQGDYTTATSIGWEPENVALSQAWDEVEQRVADTKAKVEAGALSPIAYYMERTLLDLPLLALKAGKFQWQVKRHMKPSVFKGLSDKMTERYAEIFGIPASTLRSGELLPFKRPA</sequence>
<accession>A0ABZ2YUL4</accession>
<gene>
    <name evidence="1" type="ORF">WJU16_08950</name>
</gene>
<evidence type="ECO:0000313" key="1">
    <source>
        <dbReference type="EMBL" id="WZN43158.1"/>
    </source>
</evidence>
<name>A0ABZ2YUL4_9BACT</name>
<organism evidence="1 2">
    <name type="scientific">Chitinophaga pollutisoli</name>
    <dbReference type="NCBI Taxonomy" id="3133966"/>
    <lineage>
        <taxon>Bacteria</taxon>
        <taxon>Pseudomonadati</taxon>
        <taxon>Bacteroidota</taxon>
        <taxon>Chitinophagia</taxon>
        <taxon>Chitinophagales</taxon>
        <taxon>Chitinophagaceae</taxon>
        <taxon>Chitinophaga</taxon>
    </lineage>
</organism>
<protein>
    <submittedName>
        <fullName evidence="1">Uncharacterized protein</fullName>
    </submittedName>
</protein>
<dbReference type="Proteomes" id="UP001485459">
    <property type="component" value="Chromosome"/>
</dbReference>